<feature type="transmembrane region" description="Helical" evidence="1">
    <location>
        <begin position="30"/>
        <end position="47"/>
    </location>
</feature>
<keyword evidence="1" id="KW-0812">Transmembrane</keyword>
<feature type="transmembrane region" description="Helical" evidence="1">
    <location>
        <begin position="7"/>
        <end position="24"/>
    </location>
</feature>
<gene>
    <name evidence="2" type="ORF">GKZ27_09385</name>
</gene>
<dbReference type="EMBL" id="WSRR01000027">
    <property type="protein sequence ID" value="MVX61660.1"/>
    <property type="molecule type" value="Genomic_DNA"/>
</dbReference>
<evidence type="ECO:0000313" key="2">
    <source>
        <dbReference type="EMBL" id="MVX61660.1"/>
    </source>
</evidence>
<accession>A0A6N8JS64</accession>
<comment type="caution">
    <text evidence="2">The sequence shown here is derived from an EMBL/GenBank/DDBJ whole genome shotgun (WGS) entry which is preliminary data.</text>
</comment>
<organism evidence="2 3">
    <name type="scientific">Adlercreutzia mucosicola</name>
    <dbReference type="NCBI Taxonomy" id="580026"/>
    <lineage>
        <taxon>Bacteria</taxon>
        <taxon>Bacillati</taxon>
        <taxon>Actinomycetota</taxon>
        <taxon>Coriobacteriia</taxon>
        <taxon>Eggerthellales</taxon>
        <taxon>Eggerthellaceae</taxon>
        <taxon>Adlercreutzia</taxon>
    </lineage>
</organism>
<keyword evidence="1" id="KW-1133">Transmembrane helix</keyword>
<evidence type="ECO:0000313" key="3">
    <source>
        <dbReference type="Proteomes" id="UP000463388"/>
    </source>
</evidence>
<evidence type="ECO:0000256" key="1">
    <source>
        <dbReference type="SAM" id="Phobius"/>
    </source>
</evidence>
<protein>
    <submittedName>
        <fullName evidence="2">Uncharacterized protein</fullName>
    </submittedName>
</protein>
<dbReference type="RefSeq" id="WP_160346941.1">
    <property type="nucleotide sequence ID" value="NZ_WSRR01000027.1"/>
</dbReference>
<keyword evidence="1" id="KW-0472">Membrane</keyword>
<sequence length="59" mass="6721">MKPFDVVLYITVGLGAVMLASVGFCAADWVWAAATVLVVIFWSWLLYRKIHQYDDPEED</sequence>
<name>A0A6N8JS64_9ACTN</name>
<reference evidence="2 3" key="1">
    <citation type="submission" date="2019-12" db="EMBL/GenBank/DDBJ databases">
        <title>Microbes associate with the intestines of laboratory mice.</title>
        <authorList>
            <person name="Navarre W."/>
            <person name="Wong E."/>
        </authorList>
    </citation>
    <scope>NUCLEOTIDE SEQUENCE [LARGE SCALE GENOMIC DNA]</scope>
    <source>
        <strain evidence="2 3">NM66_B29</strain>
    </source>
</reference>
<dbReference type="Proteomes" id="UP000463388">
    <property type="component" value="Unassembled WGS sequence"/>
</dbReference>
<dbReference type="AlphaFoldDB" id="A0A6N8JS64"/>
<keyword evidence="3" id="KW-1185">Reference proteome</keyword>
<proteinExistence type="predicted"/>